<evidence type="ECO:0000256" key="4">
    <source>
        <dbReference type="ARBA" id="ARBA00022692"/>
    </source>
</evidence>
<name>A0A5E4ZGK8_9BURK</name>
<evidence type="ECO:0000256" key="3">
    <source>
        <dbReference type="ARBA" id="ARBA00022475"/>
    </source>
</evidence>
<keyword evidence="3" id="KW-1003">Cell membrane</keyword>
<reference evidence="11 12" key="1">
    <citation type="submission" date="2019-08" db="EMBL/GenBank/DDBJ databases">
        <authorList>
            <person name="Peeters C."/>
        </authorList>
    </citation>
    <scope>NUCLEOTIDE SEQUENCE [LARGE SCALE GENOMIC DNA]</scope>
    <source>
        <strain evidence="11 12">LMG 31118</strain>
    </source>
</reference>
<protein>
    <submittedName>
        <fullName evidence="11">C4-dicarboxylate transporter</fullName>
    </submittedName>
</protein>
<dbReference type="PANTHER" id="PTHR42865">
    <property type="entry name" value="PROTON/GLUTAMATE-ASPARTATE SYMPORTER"/>
    <property type="match status" value="1"/>
</dbReference>
<feature type="region of interest" description="Disordered" evidence="9">
    <location>
        <begin position="435"/>
        <end position="459"/>
    </location>
</feature>
<evidence type="ECO:0000256" key="7">
    <source>
        <dbReference type="ARBA" id="ARBA00023136"/>
    </source>
</evidence>
<evidence type="ECO:0000256" key="5">
    <source>
        <dbReference type="ARBA" id="ARBA00022847"/>
    </source>
</evidence>
<dbReference type="GO" id="GO:0015293">
    <property type="term" value="F:symporter activity"/>
    <property type="evidence" value="ECO:0007669"/>
    <property type="project" value="UniProtKB-KW"/>
</dbReference>
<dbReference type="InterPro" id="IPR018107">
    <property type="entry name" value="Na-dicarboxylate_symporter_CS"/>
</dbReference>
<feature type="transmembrane region" description="Helical" evidence="10">
    <location>
        <begin position="331"/>
        <end position="350"/>
    </location>
</feature>
<feature type="transmembrane region" description="Helical" evidence="10">
    <location>
        <begin position="61"/>
        <end position="86"/>
    </location>
</feature>
<accession>A0A5E4ZGK8</accession>
<evidence type="ECO:0000256" key="10">
    <source>
        <dbReference type="SAM" id="Phobius"/>
    </source>
</evidence>
<dbReference type="SUPFAM" id="SSF118215">
    <property type="entry name" value="Proton glutamate symport protein"/>
    <property type="match status" value="1"/>
</dbReference>
<keyword evidence="12" id="KW-1185">Reference proteome</keyword>
<dbReference type="EMBL" id="CABPSQ010000001">
    <property type="protein sequence ID" value="VVE60521.1"/>
    <property type="molecule type" value="Genomic_DNA"/>
</dbReference>
<dbReference type="InterPro" id="IPR001991">
    <property type="entry name" value="Na-dicarboxylate_symporter"/>
</dbReference>
<dbReference type="PROSITE" id="PS00713">
    <property type="entry name" value="NA_DICARBOXYL_SYMP_1"/>
    <property type="match status" value="1"/>
</dbReference>
<keyword evidence="7 10" id="KW-0472">Membrane</keyword>
<dbReference type="GO" id="GO:0006835">
    <property type="term" value="P:dicarboxylic acid transport"/>
    <property type="evidence" value="ECO:0007669"/>
    <property type="project" value="TreeGrafter"/>
</dbReference>
<evidence type="ECO:0000256" key="1">
    <source>
        <dbReference type="ARBA" id="ARBA00004651"/>
    </source>
</evidence>
<dbReference type="FunFam" id="1.10.3860.10:FF:000001">
    <property type="entry name" value="C4-dicarboxylate transport protein"/>
    <property type="match status" value="1"/>
</dbReference>
<dbReference type="Pfam" id="PF00375">
    <property type="entry name" value="SDF"/>
    <property type="match status" value="1"/>
</dbReference>
<evidence type="ECO:0000313" key="11">
    <source>
        <dbReference type="EMBL" id="VVE60521.1"/>
    </source>
</evidence>
<keyword evidence="2" id="KW-0813">Transport</keyword>
<evidence type="ECO:0000256" key="6">
    <source>
        <dbReference type="ARBA" id="ARBA00022989"/>
    </source>
</evidence>
<dbReference type="Gene3D" id="1.10.3860.10">
    <property type="entry name" value="Sodium:dicarboxylate symporter"/>
    <property type="match status" value="1"/>
</dbReference>
<gene>
    <name evidence="11" type="ORF">PCA31118_00262</name>
</gene>
<organism evidence="11 12">
    <name type="scientific">Pandoraea captiosa</name>
    <dbReference type="NCBI Taxonomy" id="2508302"/>
    <lineage>
        <taxon>Bacteria</taxon>
        <taxon>Pseudomonadati</taxon>
        <taxon>Pseudomonadota</taxon>
        <taxon>Betaproteobacteria</taxon>
        <taxon>Burkholderiales</taxon>
        <taxon>Burkholderiaceae</taxon>
        <taxon>Pandoraea</taxon>
    </lineage>
</organism>
<feature type="transmembrane region" description="Helical" evidence="10">
    <location>
        <begin position="21"/>
        <end position="41"/>
    </location>
</feature>
<feature type="transmembrane region" description="Helical" evidence="10">
    <location>
        <begin position="370"/>
        <end position="396"/>
    </location>
</feature>
<feature type="transmembrane region" description="Helical" evidence="10">
    <location>
        <begin position="215"/>
        <end position="237"/>
    </location>
</feature>
<feature type="transmembrane region" description="Helical" evidence="10">
    <location>
        <begin position="98"/>
        <end position="120"/>
    </location>
</feature>
<keyword evidence="5" id="KW-0769">Symport</keyword>
<sequence length="459" mass="48542">MDTATHYPAARPAPRRARLSLAWQIAIGLLIGIATGLVLHQTPAHFREMAVSGLLQPAGDIFVKLVKMVVVPVVFTSMVIGVAGVGDGKTLGRIGLKTLIYFEVITTIAIVIGLIVGNVMQPGAGTDMSQLGHADLTAIAQSTKTFSEHSGVMKILTGIIPDNIFAAMAKGDLLPVIFFSILFGLGLQTLPAAMGQPVIHTLKGISDAMFKVTNIVMHYAPIGVFALIAVTVSTFGFESLLPLFKLVVITYIALIFFALVVLGIAARLFGLRITRLIRHIKDELIIAFSSCSSASVLPQIMKKVEDMGVPKSVSTFVLPTGYSFNLDGASIYLGIGTLFIAQLYGIHLGLQEQIVLTLTMTLTSKGTAGVPGFMLVILLVTLSTAGLPIEGLAFIAGVDRLMDMGRTALNVLGNALAPLIIAKWEGVYEGSVHAHGGDGNGSNNGEDSLRSHVESRVDS</sequence>
<feature type="compositionally biased region" description="Basic and acidic residues" evidence="9">
    <location>
        <begin position="447"/>
        <end position="459"/>
    </location>
</feature>
<dbReference type="PROSITE" id="PS00714">
    <property type="entry name" value="NA_DICARBOXYL_SYMP_2"/>
    <property type="match status" value="1"/>
</dbReference>
<evidence type="ECO:0000256" key="8">
    <source>
        <dbReference type="ARBA" id="ARBA00053346"/>
    </source>
</evidence>
<dbReference type="RefSeq" id="WP_150622283.1">
    <property type="nucleotide sequence ID" value="NZ_CABPSQ010000001.1"/>
</dbReference>
<keyword evidence="6 10" id="KW-1133">Transmembrane helix</keyword>
<evidence type="ECO:0000256" key="9">
    <source>
        <dbReference type="SAM" id="MobiDB-lite"/>
    </source>
</evidence>
<comment type="subcellular location">
    <subcellularLocation>
        <location evidence="1">Cell membrane</location>
        <topology evidence="1">Multi-pass membrane protein</topology>
    </subcellularLocation>
</comment>
<comment type="function">
    <text evidence="8">Responsible for the transport of dicarboxylates such as succinate, fumarate, and malate from the periplasm across the membrane.</text>
</comment>
<dbReference type="InterPro" id="IPR036458">
    <property type="entry name" value="Na:dicarbo_symporter_sf"/>
</dbReference>
<keyword evidence="4 10" id="KW-0812">Transmembrane</keyword>
<dbReference type="PRINTS" id="PR00173">
    <property type="entry name" value="EDTRNSPORT"/>
</dbReference>
<dbReference type="OrthoDB" id="9766690at2"/>
<proteinExistence type="predicted"/>
<feature type="transmembrane region" description="Helical" evidence="10">
    <location>
        <begin position="243"/>
        <end position="269"/>
    </location>
</feature>
<evidence type="ECO:0000313" key="12">
    <source>
        <dbReference type="Proteomes" id="UP000414136"/>
    </source>
</evidence>
<dbReference type="PANTHER" id="PTHR42865:SF7">
    <property type="entry name" value="PROTON_GLUTAMATE-ASPARTATE SYMPORTER"/>
    <property type="match status" value="1"/>
</dbReference>
<feature type="transmembrane region" description="Helical" evidence="10">
    <location>
        <begin position="173"/>
        <end position="194"/>
    </location>
</feature>
<dbReference type="GO" id="GO:0005886">
    <property type="term" value="C:plasma membrane"/>
    <property type="evidence" value="ECO:0007669"/>
    <property type="project" value="UniProtKB-SubCell"/>
</dbReference>
<evidence type="ECO:0000256" key="2">
    <source>
        <dbReference type="ARBA" id="ARBA00022448"/>
    </source>
</evidence>
<dbReference type="AlphaFoldDB" id="A0A5E4ZGK8"/>
<dbReference type="Proteomes" id="UP000414136">
    <property type="component" value="Unassembled WGS sequence"/>
</dbReference>